<dbReference type="SMART" id="SM00448">
    <property type="entry name" value="REC"/>
    <property type="match status" value="1"/>
</dbReference>
<evidence type="ECO:0000259" key="7">
    <source>
        <dbReference type="PROSITE" id="PS50043"/>
    </source>
</evidence>
<dbReference type="PROSITE" id="PS50110">
    <property type="entry name" value="RESPONSE_REGULATORY"/>
    <property type="match status" value="1"/>
</dbReference>
<dbReference type="SUPFAM" id="SSF46894">
    <property type="entry name" value="C-terminal effector domain of the bipartite response regulators"/>
    <property type="match status" value="1"/>
</dbReference>
<protein>
    <submittedName>
        <fullName evidence="9">Two component transcriptional regulator, LuxR family</fullName>
    </submittedName>
</protein>
<dbReference type="CDD" id="cd06170">
    <property type="entry name" value="LuxR_C_like"/>
    <property type="match status" value="1"/>
</dbReference>
<keyword evidence="2" id="KW-0902">Two-component regulatory system</keyword>
<dbReference type="PANTHER" id="PTHR43214:SF3">
    <property type="entry name" value="RESPONSE REGULATOR UVRY"/>
    <property type="match status" value="1"/>
</dbReference>
<feature type="domain" description="Response regulatory" evidence="8">
    <location>
        <begin position="23"/>
        <end position="139"/>
    </location>
</feature>
<dbReference type="Pfam" id="PF00072">
    <property type="entry name" value="Response_reg"/>
    <property type="match status" value="1"/>
</dbReference>
<dbReference type="PROSITE" id="PS00622">
    <property type="entry name" value="HTH_LUXR_1"/>
    <property type="match status" value="1"/>
</dbReference>
<dbReference type="InterPro" id="IPR039420">
    <property type="entry name" value="WalR-like"/>
</dbReference>
<dbReference type="GO" id="GO:0003677">
    <property type="term" value="F:DNA binding"/>
    <property type="evidence" value="ECO:0007669"/>
    <property type="project" value="UniProtKB-KW"/>
</dbReference>
<name>A0A1G9FE34_9GAMM</name>
<dbReference type="GO" id="GO:0006355">
    <property type="term" value="P:regulation of DNA-templated transcription"/>
    <property type="evidence" value="ECO:0007669"/>
    <property type="project" value="InterPro"/>
</dbReference>
<evidence type="ECO:0000256" key="4">
    <source>
        <dbReference type="ARBA" id="ARBA00023125"/>
    </source>
</evidence>
<dbReference type="InterPro" id="IPR001789">
    <property type="entry name" value="Sig_transdc_resp-reg_receiver"/>
</dbReference>
<dbReference type="PROSITE" id="PS50043">
    <property type="entry name" value="HTH_LUXR_2"/>
    <property type="match status" value="1"/>
</dbReference>
<dbReference type="NCBIfam" id="NF007018">
    <property type="entry name" value="PRK09483.1"/>
    <property type="match status" value="1"/>
</dbReference>
<keyword evidence="10" id="KW-1185">Reference proteome</keyword>
<organism evidence="9 10">
    <name type="scientific">Modicisalibacter muralis</name>
    <dbReference type="NCBI Taxonomy" id="119000"/>
    <lineage>
        <taxon>Bacteria</taxon>
        <taxon>Pseudomonadati</taxon>
        <taxon>Pseudomonadota</taxon>
        <taxon>Gammaproteobacteria</taxon>
        <taxon>Oceanospirillales</taxon>
        <taxon>Halomonadaceae</taxon>
        <taxon>Modicisalibacter</taxon>
    </lineage>
</organism>
<accession>A0A1G9FE34</accession>
<dbReference type="GO" id="GO:0000160">
    <property type="term" value="P:phosphorelay signal transduction system"/>
    <property type="evidence" value="ECO:0007669"/>
    <property type="project" value="UniProtKB-KW"/>
</dbReference>
<feature type="domain" description="HTH luxR-type" evidence="7">
    <location>
        <begin position="161"/>
        <end position="226"/>
    </location>
</feature>
<dbReference type="STRING" id="119000.SAMN05661010_00350"/>
<keyword evidence="4" id="KW-0238">DNA-binding</keyword>
<dbReference type="InterPro" id="IPR011006">
    <property type="entry name" value="CheY-like_superfamily"/>
</dbReference>
<keyword evidence="1 6" id="KW-0597">Phosphoprotein</keyword>
<evidence type="ECO:0000313" key="9">
    <source>
        <dbReference type="EMBL" id="SDK86607.1"/>
    </source>
</evidence>
<gene>
    <name evidence="9" type="ORF">SAMN05661010_00350</name>
</gene>
<dbReference type="Pfam" id="PF00196">
    <property type="entry name" value="GerE"/>
    <property type="match status" value="1"/>
</dbReference>
<dbReference type="PANTHER" id="PTHR43214">
    <property type="entry name" value="TWO-COMPONENT RESPONSE REGULATOR"/>
    <property type="match status" value="1"/>
</dbReference>
<dbReference type="Gene3D" id="3.40.50.2300">
    <property type="match status" value="1"/>
</dbReference>
<keyword evidence="3" id="KW-0805">Transcription regulation</keyword>
<dbReference type="CDD" id="cd17535">
    <property type="entry name" value="REC_NarL-like"/>
    <property type="match status" value="1"/>
</dbReference>
<dbReference type="AlphaFoldDB" id="A0A1G9FE34"/>
<proteinExistence type="predicted"/>
<dbReference type="InterPro" id="IPR016032">
    <property type="entry name" value="Sig_transdc_resp-reg_C-effctor"/>
</dbReference>
<dbReference type="SUPFAM" id="SSF52172">
    <property type="entry name" value="CheY-like"/>
    <property type="match status" value="1"/>
</dbReference>
<evidence type="ECO:0000256" key="3">
    <source>
        <dbReference type="ARBA" id="ARBA00023015"/>
    </source>
</evidence>
<dbReference type="EMBL" id="FNGI01000001">
    <property type="protein sequence ID" value="SDK86607.1"/>
    <property type="molecule type" value="Genomic_DNA"/>
</dbReference>
<evidence type="ECO:0000256" key="5">
    <source>
        <dbReference type="ARBA" id="ARBA00023163"/>
    </source>
</evidence>
<evidence type="ECO:0000256" key="2">
    <source>
        <dbReference type="ARBA" id="ARBA00023012"/>
    </source>
</evidence>
<dbReference type="Proteomes" id="UP000198654">
    <property type="component" value="Unassembled WGS sequence"/>
</dbReference>
<evidence type="ECO:0000256" key="1">
    <source>
        <dbReference type="ARBA" id="ARBA00022553"/>
    </source>
</evidence>
<sequence length="235" mass="26327">MMPALNSLMPFSTNIMRGANLIRVLVADDHHLVRTSIARMLNAERGLRVIGEAADGEDAISQARRKRPDIVLMDIRMPGIGGHEATRKILRGMSDIKVVVLTAYLEEKFAQRLLDAGASGFITKGSELEEMVRAIRTVHAGQRYISPDIAQRLVLAKLNAEENPFDDLSSRELQIAVMLINCQRVGDIADYLYLSPKTINTYRYRIFEKLGVLSDVELTHLGLRHGLVDGYRNED</sequence>
<dbReference type="SMART" id="SM00421">
    <property type="entry name" value="HTH_LUXR"/>
    <property type="match status" value="1"/>
</dbReference>
<evidence type="ECO:0000259" key="8">
    <source>
        <dbReference type="PROSITE" id="PS50110"/>
    </source>
</evidence>
<reference evidence="9 10" key="1">
    <citation type="submission" date="2016-10" db="EMBL/GenBank/DDBJ databases">
        <authorList>
            <person name="de Groot N.N."/>
        </authorList>
    </citation>
    <scope>NUCLEOTIDE SEQUENCE [LARGE SCALE GENOMIC DNA]</scope>
    <source>
        <strain evidence="9 10">DSM 14789</strain>
    </source>
</reference>
<feature type="modified residue" description="4-aspartylphosphate" evidence="6">
    <location>
        <position position="74"/>
    </location>
</feature>
<evidence type="ECO:0000256" key="6">
    <source>
        <dbReference type="PROSITE-ProRule" id="PRU00169"/>
    </source>
</evidence>
<dbReference type="InterPro" id="IPR000792">
    <property type="entry name" value="Tscrpt_reg_LuxR_C"/>
</dbReference>
<keyword evidence="5" id="KW-0804">Transcription</keyword>
<dbReference type="InterPro" id="IPR058245">
    <property type="entry name" value="NreC/VraR/RcsB-like_REC"/>
</dbReference>
<evidence type="ECO:0000313" key="10">
    <source>
        <dbReference type="Proteomes" id="UP000198654"/>
    </source>
</evidence>